<dbReference type="PANTHER" id="PTHR33823:SF2">
    <property type="entry name" value="RNA POLYMERASE-BINDING TRANSCRIPTION FACTOR DKSA"/>
    <property type="match status" value="1"/>
</dbReference>
<keyword evidence="3 5" id="KW-0863">Zinc-finger</keyword>
<dbReference type="KEGG" id="rsb:RS694_17260"/>
<evidence type="ECO:0000256" key="4">
    <source>
        <dbReference type="ARBA" id="ARBA00022833"/>
    </source>
</evidence>
<evidence type="ECO:0000256" key="2">
    <source>
        <dbReference type="ARBA" id="ARBA00022723"/>
    </source>
</evidence>
<evidence type="ECO:0000313" key="10">
    <source>
        <dbReference type="EMBL" id="APW44947.1"/>
    </source>
</evidence>
<evidence type="ECO:0000259" key="9">
    <source>
        <dbReference type="Pfam" id="PF21157"/>
    </source>
</evidence>
<keyword evidence="2 5" id="KW-0479">Metal-binding</keyword>
<dbReference type="PROSITE" id="PS51128">
    <property type="entry name" value="ZF_DKSA_2"/>
    <property type="match status" value="1"/>
</dbReference>
<dbReference type="STRING" id="1484693.RS694_17260"/>
<dbReference type="SUPFAM" id="SSF109635">
    <property type="entry name" value="DnaK suppressor protein DksA, alpha-hairpin domain"/>
    <property type="match status" value="1"/>
</dbReference>
<dbReference type="InterPro" id="IPR037187">
    <property type="entry name" value="DnaK_N"/>
</dbReference>
<keyword evidence="11" id="KW-1185">Reference proteome</keyword>
<keyword evidence="1 5" id="KW-0963">Cytoplasm</keyword>
<sequence length="261" mass="28030">MKPVAKPTPKAVAKPVAKPVAKVPAKPVPAPVKIKEKTPLSVAPTAVKAAPVSPVPVPAAVPAKAGRPSSRLASLTVPSMAQSVASTAAKASYTQSAPTHVIVPALPSSIKKDPKLANNWKTKPVAELTDADLMAMPDSEYMNEVQMAAFRLKLSVLKRDILNSAGETTEHLREDTSVVPDPADRATIEEEHALELRTRDRERKLLKKIEQSISRIDAGDYGYCDETGEPIGVGRLLARPTATLSLEAQQRRELKQKMFGD</sequence>
<accession>A0A1P8KFV8</accession>
<dbReference type="Gene3D" id="1.20.120.910">
    <property type="entry name" value="DksA, coiled-coil domain"/>
    <property type="match status" value="1"/>
</dbReference>
<name>A0A1P8KFV8_9BURK</name>
<protein>
    <recommendedName>
        <fullName evidence="5">RNA polymerase-binding transcription factor DksA</fullName>
    </recommendedName>
</protein>
<dbReference type="InterPro" id="IPR048489">
    <property type="entry name" value="DksA_N"/>
</dbReference>
<keyword evidence="4 5" id="KW-0862">Zinc</keyword>
<dbReference type="InterPro" id="IPR012784">
    <property type="entry name" value="DksA_RNA_pol-bd"/>
</dbReference>
<feature type="region of interest" description="Disordered" evidence="7">
    <location>
        <begin position="1"/>
        <end position="24"/>
    </location>
</feature>
<dbReference type="RefSeq" id="WP_076070067.1">
    <property type="nucleotide sequence ID" value="NZ_CP019239.1"/>
</dbReference>
<dbReference type="InterPro" id="IPR000962">
    <property type="entry name" value="Znf_DskA_TraR"/>
</dbReference>
<feature type="zinc finger region" description="dksA C4-type" evidence="6">
    <location>
        <begin position="224"/>
        <end position="248"/>
    </location>
</feature>
<evidence type="ECO:0000256" key="1">
    <source>
        <dbReference type="ARBA" id="ARBA00022490"/>
    </source>
</evidence>
<gene>
    <name evidence="5" type="primary">dksA</name>
    <name evidence="10" type="ORF">RS694_17260</name>
</gene>
<dbReference type="GO" id="GO:0008270">
    <property type="term" value="F:zinc ion binding"/>
    <property type="evidence" value="ECO:0007669"/>
    <property type="project" value="UniProtKB-UniRule"/>
</dbReference>
<evidence type="ECO:0000256" key="3">
    <source>
        <dbReference type="ARBA" id="ARBA00022771"/>
    </source>
</evidence>
<dbReference type="Proteomes" id="UP000186110">
    <property type="component" value="Chromosome"/>
</dbReference>
<feature type="domain" description="Zinc finger DksA/TraR C4-type" evidence="8">
    <location>
        <begin position="219"/>
        <end position="253"/>
    </location>
</feature>
<dbReference type="eggNOG" id="COG1734">
    <property type="taxonomic scope" value="Bacteria"/>
</dbReference>
<organism evidence="10 11">
    <name type="scientific">Rhodoferax saidenbachensis</name>
    <dbReference type="NCBI Taxonomy" id="1484693"/>
    <lineage>
        <taxon>Bacteria</taxon>
        <taxon>Pseudomonadati</taxon>
        <taxon>Pseudomonadota</taxon>
        <taxon>Betaproteobacteria</taxon>
        <taxon>Burkholderiales</taxon>
        <taxon>Comamonadaceae</taxon>
        <taxon>Rhodoferax</taxon>
    </lineage>
</organism>
<dbReference type="SUPFAM" id="SSF57716">
    <property type="entry name" value="Glucocorticoid receptor-like (DNA-binding domain)"/>
    <property type="match status" value="1"/>
</dbReference>
<dbReference type="PROSITE" id="PS01102">
    <property type="entry name" value="ZF_DKSA_1"/>
    <property type="match status" value="1"/>
</dbReference>
<comment type="similarity">
    <text evidence="5">Belongs to the DksA family.</text>
</comment>
<dbReference type="NCBIfam" id="TIGR02420">
    <property type="entry name" value="dksA"/>
    <property type="match status" value="1"/>
</dbReference>
<proteinExistence type="inferred from homology"/>
<comment type="function">
    <text evidence="5">Transcription factor that acts by binding directly to the RNA polymerase (RNAP). Required for negative regulation of rRNA expression and positive regulation of several amino acid biosynthesis promoters.</text>
</comment>
<dbReference type="AlphaFoldDB" id="A0A1P8KFV8"/>
<dbReference type="EMBL" id="CP019239">
    <property type="protein sequence ID" value="APW44947.1"/>
    <property type="molecule type" value="Genomic_DNA"/>
</dbReference>
<dbReference type="InterPro" id="IPR020458">
    <property type="entry name" value="Znf_DskA_TraR_CS"/>
</dbReference>
<dbReference type="PANTHER" id="PTHR33823">
    <property type="entry name" value="RNA POLYMERASE-BINDING TRANSCRIPTION FACTOR DKSA-RELATED"/>
    <property type="match status" value="1"/>
</dbReference>
<comment type="caution">
    <text evidence="5">Lacks conserved residue(s) required for the propagation of feature annotation.</text>
</comment>
<feature type="domain" description="DnaK suppressor protein DksA N-terminal" evidence="9">
    <location>
        <begin position="146"/>
        <end position="216"/>
    </location>
</feature>
<evidence type="ECO:0000256" key="5">
    <source>
        <dbReference type="HAMAP-Rule" id="MF_00926"/>
    </source>
</evidence>
<dbReference type="Pfam" id="PF21157">
    <property type="entry name" value="DksA_N"/>
    <property type="match status" value="1"/>
</dbReference>
<dbReference type="Pfam" id="PF01258">
    <property type="entry name" value="zf-dskA_traR"/>
    <property type="match status" value="1"/>
</dbReference>
<evidence type="ECO:0000256" key="6">
    <source>
        <dbReference type="PROSITE-ProRule" id="PRU00510"/>
    </source>
</evidence>
<dbReference type="GO" id="GO:0005737">
    <property type="term" value="C:cytoplasm"/>
    <property type="evidence" value="ECO:0007669"/>
    <property type="project" value="UniProtKB-SubCell"/>
</dbReference>
<evidence type="ECO:0000259" key="8">
    <source>
        <dbReference type="Pfam" id="PF01258"/>
    </source>
</evidence>
<dbReference type="GO" id="GO:0010468">
    <property type="term" value="P:regulation of gene expression"/>
    <property type="evidence" value="ECO:0007669"/>
    <property type="project" value="UniProtKB-UniRule"/>
</dbReference>
<comment type="subcellular location">
    <subcellularLocation>
        <location evidence="5">Cytoplasm</location>
    </subcellularLocation>
</comment>
<comment type="subunit">
    <text evidence="5">Interacts directly with the RNA polymerase.</text>
</comment>
<dbReference type="HAMAP" id="MF_00926">
    <property type="entry name" value="DksA"/>
    <property type="match status" value="1"/>
</dbReference>
<reference evidence="10 11" key="1">
    <citation type="submission" date="2017-01" db="EMBL/GenBank/DDBJ databases">
        <authorList>
            <person name="Mah S.A."/>
            <person name="Swanson W.J."/>
            <person name="Moy G.W."/>
            <person name="Vacquier V.D."/>
        </authorList>
    </citation>
    <scope>NUCLEOTIDE SEQUENCE [LARGE SCALE GENOMIC DNA]</scope>
    <source>
        <strain evidence="10 11">DSM 22694</strain>
    </source>
</reference>
<evidence type="ECO:0000313" key="11">
    <source>
        <dbReference type="Proteomes" id="UP000186110"/>
    </source>
</evidence>
<evidence type="ECO:0000256" key="7">
    <source>
        <dbReference type="SAM" id="MobiDB-lite"/>
    </source>
</evidence>